<dbReference type="GO" id="GO:0006284">
    <property type="term" value="P:base-excision repair"/>
    <property type="evidence" value="ECO:0007669"/>
    <property type="project" value="InterPro"/>
</dbReference>
<dbReference type="EMBL" id="REFW01000001">
    <property type="protein sequence ID" value="RMB62347.1"/>
    <property type="molecule type" value="Genomic_DNA"/>
</dbReference>
<dbReference type="PROSITE" id="PS51066">
    <property type="entry name" value="ZF_FPG_2"/>
    <property type="match status" value="1"/>
</dbReference>
<evidence type="ECO:0000256" key="6">
    <source>
        <dbReference type="ARBA" id="ARBA00022801"/>
    </source>
</evidence>
<dbReference type="Pfam" id="PF06831">
    <property type="entry name" value="H2TH"/>
    <property type="match status" value="1"/>
</dbReference>
<dbReference type="SUPFAM" id="SSF46946">
    <property type="entry name" value="S13-like H2TH domain"/>
    <property type="match status" value="1"/>
</dbReference>
<keyword evidence="16" id="KW-1185">Reference proteome</keyword>
<accession>A0A3M0GCU8</accession>
<name>A0A3M0GCU8_9ACTN</name>
<dbReference type="SUPFAM" id="SSF81624">
    <property type="entry name" value="N-terminal domain of MutM-like DNA repair proteins"/>
    <property type="match status" value="1"/>
</dbReference>
<evidence type="ECO:0000313" key="15">
    <source>
        <dbReference type="EMBL" id="RMB62347.1"/>
    </source>
</evidence>
<dbReference type="InterPro" id="IPR035937">
    <property type="entry name" value="FPG_N"/>
</dbReference>
<evidence type="ECO:0000256" key="2">
    <source>
        <dbReference type="ARBA" id="ARBA00012720"/>
    </source>
</evidence>
<dbReference type="AlphaFoldDB" id="A0A3M0GCU8"/>
<dbReference type="OrthoDB" id="9800855at2"/>
<reference evidence="15 16" key="1">
    <citation type="submission" date="2018-10" db="EMBL/GenBank/DDBJ databases">
        <title>Tessaracoccus antarcticuss sp. nov., isolated from sediment.</title>
        <authorList>
            <person name="Zhou L.Y."/>
            <person name="Du Z.J."/>
        </authorList>
    </citation>
    <scope>NUCLEOTIDE SEQUENCE [LARGE SCALE GENOMIC DNA]</scope>
    <source>
        <strain evidence="15 16">JDX10</strain>
    </source>
</reference>
<dbReference type="PANTHER" id="PTHR42697">
    <property type="entry name" value="ENDONUCLEASE 8"/>
    <property type="match status" value="1"/>
</dbReference>
<evidence type="ECO:0000256" key="9">
    <source>
        <dbReference type="ARBA" id="ARBA00023204"/>
    </source>
</evidence>
<evidence type="ECO:0000256" key="5">
    <source>
        <dbReference type="ARBA" id="ARBA00022771"/>
    </source>
</evidence>
<dbReference type="SMART" id="SM00898">
    <property type="entry name" value="Fapy_DNA_glyco"/>
    <property type="match status" value="1"/>
</dbReference>
<dbReference type="SMART" id="SM01232">
    <property type="entry name" value="H2TH"/>
    <property type="match status" value="1"/>
</dbReference>
<keyword evidence="5 13" id="KW-0863">Zinc-finger</keyword>
<dbReference type="InterPro" id="IPR015886">
    <property type="entry name" value="H2TH_FPG"/>
</dbReference>
<evidence type="ECO:0000256" key="13">
    <source>
        <dbReference type="PROSITE-ProRule" id="PRU00391"/>
    </source>
</evidence>
<keyword evidence="11" id="KW-0511">Multifunctional enzyme</keyword>
<protein>
    <recommendedName>
        <fullName evidence="2">DNA-(apurinic or apyrimidinic site) lyase</fullName>
        <ecNumber evidence="2">4.2.99.18</ecNumber>
    </recommendedName>
</protein>
<dbReference type="Pfam" id="PF01149">
    <property type="entry name" value="Fapy_DNA_glyco"/>
    <property type="match status" value="1"/>
</dbReference>
<evidence type="ECO:0000256" key="11">
    <source>
        <dbReference type="ARBA" id="ARBA00023268"/>
    </source>
</evidence>
<dbReference type="EC" id="4.2.99.18" evidence="2"/>
<keyword evidence="7" id="KW-0862">Zinc</keyword>
<evidence type="ECO:0000256" key="1">
    <source>
        <dbReference type="ARBA" id="ARBA00009409"/>
    </source>
</evidence>
<evidence type="ECO:0000256" key="4">
    <source>
        <dbReference type="ARBA" id="ARBA00022763"/>
    </source>
</evidence>
<keyword evidence="6" id="KW-0378">Hydrolase</keyword>
<dbReference type="GO" id="GO:0003684">
    <property type="term" value="F:damaged DNA binding"/>
    <property type="evidence" value="ECO:0007669"/>
    <property type="project" value="InterPro"/>
</dbReference>
<dbReference type="CDD" id="cd08971">
    <property type="entry name" value="AcNei2_N"/>
    <property type="match status" value="1"/>
</dbReference>
<feature type="domain" description="FPG-type" evidence="14">
    <location>
        <begin position="238"/>
        <end position="284"/>
    </location>
</feature>
<keyword evidence="10" id="KW-0456">Lyase</keyword>
<evidence type="ECO:0000313" key="16">
    <source>
        <dbReference type="Proteomes" id="UP000275256"/>
    </source>
</evidence>
<dbReference type="RefSeq" id="WP_121900897.1">
    <property type="nucleotide sequence ID" value="NZ_REFW01000001.1"/>
</dbReference>
<keyword evidence="9" id="KW-0234">DNA repair</keyword>
<dbReference type="InterPro" id="IPR000214">
    <property type="entry name" value="Znf_DNA_glyclase/AP_lyase"/>
</dbReference>
<comment type="caution">
    <text evidence="15">The sequence shown here is derived from an EMBL/GenBank/DDBJ whole genome shotgun (WGS) entry which is preliminary data.</text>
</comment>
<evidence type="ECO:0000259" key="14">
    <source>
        <dbReference type="PROSITE" id="PS51066"/>
    </source>
</evidence>
<evidence type="ECO:0000256" key="8">
    <source>
        <dbReference type="ARBA" id="ARBA00023125"/>
    </source>
</evidence>
<keyword evidence="4" id="KW-0227">DNA damage</keyword>
<dbReference type="Gene3D" id="1.10.8.50">
    <property type="match status" value="1"/>
</dbReference>
<dbReference type="InterPro" id="IPR044090">
    <property type="entry name" value="Nei2_N"/>
</dbReference>
<dbReference type="PANTHER" id="PTHR42697:SF1">
    <property type="entry name" value="ENDONUCLEASE 8"/>
    <property type="match status" value="1"/>
</dbReference>
<dbReference type="Proteomes" id="UP000275256">
    <property type="component" value="Unassembled WGS sequence"/>
</dbReference>
<sequence>MPEGDTVHRLAERMASLEGRLITSTDFRVPRLATASLTGRRIERVWAWGKNLYWDCTTSDDTLVLYTHLRMDGIWNIHAAGTRWRSPGHTARVVVRVEGYPDPAREVELVGHELGRVELWPALDYPQHTGHLGPDPLDDDWDAPGRWDTPGRHEAEERLRAQGTRSLGESLLDQRVLAGVGNVYCNELCFLLGAHPTSPASGVSASRAVDLAAQTMRVNRHASRRVFTGVNRPGQNTFVYGRAGQPCRHCATPIRSGFLGGATSVADPRAGQERVMWWCPTCQPSP</sequence>
<gene>
    <name evidence="15" type="ORF">EAX62_07285</name>
</gene>
<dbReference type="GO" id="GO:0140078">
    <property type="term" value="F:class I DNA-(apurinic or apyrimidinic site) endonuclease activity"/>
    <property type="evidence" value="ECO:0007669"/>
    <property type="project" value="UniProtKB-EC"/>
</dbReference>
<dbReference type="InterPro" id="IPR012319">
    <property type="entry name" value="FPG_cat"/>
</dbReference>
<organism evidence="15 16">
    <name type="scientific">Tessaracoccus antarcticus</name>
    <dbReference type="NCBI Taxonomy" id="2479848"/>
    <lineage>
        <taxon>Bacteria</taxon>
        <taxon>Bacillati</taxon>
        <taxon>Actinomycetota</taxon>
        <taxon>Actinomycetes</taxon>
        <taxon>Propionibacteriales</taxon>
        <taxon>Propionibacteriaceae</taxon>
        <taxon>Tessaracoccus</taxon>
    </lineage>
</organism>
<proteinExistence type="inferred from homology"/>
<comment type="similarity">
    <text evidence="1">Belongs to the FPG family.</text>
</comment>
<dbReference type="GO" id="GO:0000703">
    <property type="term" value="F:oxidized pyrimidine nucleobase lesion DNA N-glycosylase activity"/>
    <property type="evidence" value="ECO:0007669"/>
    <property type="project" value="TreeGrafter"/>
</dbReference>
<keyword evidence="8" id="KW-0238">DNA-binding</keyword>
<dbReference type="GO" id="GO:0008270">
    <property type="term" value="F:zinc ion binding"/>
    <property type="evidence" value="ECO:0007669"/>
    <property type="project" value="UniProtKB-KW"/>
</dbReference>
<dbReference type="InterPro" id="IPR010979">
    <property type="entry name" value="Ribosomal_uS13-like_H2TH"/>
</dbReference>
<dbReference type="SUPFAM" id="SSF57716">
    <property type="entry name" value="Glucocorticoid receptor-like (DNA-binding domain)"/>
    <property type="match status" value="1"/>
</dbReference>
<evidence type="ECO:0000256" key="7">
    <source>
        <dbReference type="ARBA" id="ARBA00022833"/>
    </source>
</evidence>
<keyword evidence="3" id="KW-0479">Metal-binding</keyword>
<keyword evidence="12" id="KW-0326">Glycosidase</keyword>
<evidence type="ECO:0000256" key="10">
    <source>
        <dbReference type="ARBA" id="ARBA00023239"/>
    </source>
</evidence>
<evidence type="ECO:0000256" key="3">
    <source>
        <dbReference type="ARBA" id="ARBA00022723"/>
    </source>
</evidence>
<dbReference type="Gene3D" id="3.20.190.10">
    <property type="entry name" value="MutM-like, N-terminal"/>
    <property type="match status" value="1"/>
</dbReference>
<evidence type="ECO:0000256" key="12">
    <source>
        <dbReference type="ARBA" id="ARBA00023295"/>
    </source>
</evidence>